<dbReference type="InterPro" id="IPR010730">
    <property type="entry name" value="HET"/>
</dbReference>
<sequence>MDEMQSYAYQPLDPEQKQIRLLRLEPGGYHDPLLARLLLVSLDDMPVYNTISYVWGDPSTRSEVDISGTRLSVPINTALALRRMRLDDTVRIVWIDSICINQKDIHERGQQVSIMGDIYRRSVGNLVHLTDDHTMGERVIKLASQIDREARTETNEWKEFHSMTHTKDDNLKHSFREQRQDLDYEALWFLVRIPWFRPPGMTELSGRTCLIILADWADPVLDEYHYLKAHSAYFSILVMSANSFERSEPRDSVFAVLGILNEPIDIIPDYTRSMQVISQETTRLMLKKTNDLNALNSTYHEEDLGDGCSWAYPFDRPSDPAVEPYPHVASDVAQTWGLVPPTKLNEDNGNADTIVLEGLKTDDVLCTTTVCTADTYDRHSSFRQWLYYAVIKLSDSVETEQETLAKIAQAITENRHVDGDLASAKDLDTLTAYLSALMRSQGALYLNTMDQEYDQSLYDLYKEAESHCKFEYVCWRLLFRTTSGRIGLGPKVARPGDIVAVLRGGDFPYVLRSLGEEYQYIGTAYMRDIMRGEAVAEAQAKGLEEQEFVVR</sequence>
<dbReference type="Proteomes" id="UP001310594">
    <property type="component" value="Unassembled WGS sequence"/>
</dbReference>
<evidence type="ECO:0000259" key="1">
    <source>
        <dbReference type="Pfam" id="PF06985"/>
    </source>
</evidence>
<comment type="caution">
    <text evidence="2">The sequence shown here is derived from an EMBL/GenBank/DDBJ whole genome shotgun (WGS) entry which is preliminary data.</text>
</comment>
<protein>
    <recommendedName>
        <fullName evidence="1">Heterokaryon incompatibility domain-containing protein</fullName>
    </recommendedName>
</protein>
<dbReference type="InterPro" id="IPR052895">
    <property type="entry name" value="HetReg/Transcr_Mod"/>
</dbReference>
<evidence type="ECO:0000313" key="3">
    <source>
        <dbReference type="Proteomes" id="UP001310594"/>
    </source>
</evidence>
<accession>A0AAN7ZYL8</accession>
<proteinExistence type="predicted"/>
<organism evidence="2 3">
    <name type="scientific">Elasticomyces elasticus</name>
    <dbReference type="NCBI Taxonomy" id="574655"/>
    <lineage>
        <taxon>Eukaryota</taxon>
        <taxon>Fungi</taxon>
        <taxon>Dikarya</taxon>
        <taxon>Ascomycota</taxon>
        <taxon>Pezizomycotina</taxon>
        <taxon>Dothideomycetes</taxon>
        <taxon>Dothideomycetidae</taxon>
        <taxon>Mycosphaerellales</taxon>
        <taxon>Teratosphaeriaceae</taxon>
        <taxon>Elasticomyces</taxon>
    </lineage>
</organism>
<reference evidence="2" key="1">
    <citation type="submission" date="2023-08" db="EMBL/GenBank/DDBJ databases">
        <title>Black Yeasts Isolated from many extreme environments.</title>
        <authorList>
            <person name="Coleine C."/>
            <person name="Stajich J.E."/>
            <person name="Selbmann L."/>
        </authorList>
    </citation>
    <scope>NUCLEOTIDE SEQUENCE</scope>
    <source>
        <strain evidence="2">CCFEE 5810</strain>
    </source>
</reference>
<dbReference type="PANTHER" id="PTHR24148">
    <property type="entry name" value="ANKYRIN REPEAT DOMAIN-CONTAINING PROTEIN 39 HOMOLOG-RELATED"/>
    <property type="match status" value="1"/>
</dbReference>
<name>A0AAN7ZYL8_9PEZI</name>
<evidence type="ECO:0000313" key="2">
    <source>
        <dbReference type="EMBL" id="KAK5689840.1"/>
    </source>
</evidence>
<dbReference type="EMBL" id="JAVRQU010000028">
    <property type="protein sequence ID" value="KAK5689840.1"/>
    <property type="molecule type" value="Genomic_DNA"/>
</dbReference>
<dbReference type="AlphaFoldDB" id="A0AAN7ZYL8"/>
<feature type="domain" description="Heterokaryon incompatibility" evidence="1">
    <location>
        <begin position="48"/>
        <end position="169"/>
    </location>
</feature>
<gene>
    <name evidence="2" type="ORF">LTR97_012599</name>
</gene>
<dbReference type="Pfam" id="PF26639">
    <property type="entry name" value="Het-6_barrel"/>
    <property type="match status" value="1"/>
</dbReference>
<dbReference type="Pfam" id="PF06985">
    <property type="entry name" value="HET"/>
    <property type="match status" value="1"/>
</dbReference>
<dbReference type="PANTHER" id="PTHR24148:SF64">
    <property type="entry name" value="HETEROKARYON INCOMPATIBILITY DOMAIN-CONTAINING PROTEIN"/>
    <property type="match status" value="1"/>
</dbReference>